<reference evidence="1 2" key="1">
    <citation type="submission" date="2018-06" db="EMBL/GenBank/DDBJ databases">
        <title>Sphaerisporangium craniellae sp. nov., isolated from a marine sponge in the South China Sea.</title>
        <authorList>
            <person name="Li L."/>
        </authorList>
    </citation>
    <scope>NUCLEOTIDE SEQUENCE [LARGE SCALE GENOMIC DNA]</scope>
    <source>
        <strain evidence="1 2">CCTCC AA 208026</strain>
    </source>
</reference>
<proteinExistence type="predicted"/>
<evidence type="ECO:0000313" key="1">
    <source>
        <dbReference type="EMBL" id="RCG31747.1"/>
    </source>
</evidence>
<organism evidence="1 2">
    <name type="scientific">Sphaerisporangium album</name>
    <dbReference type="NCBI Taxonomy" id="509200"/>
    <lineage>
        <taxon>Bacteria</taxon>
        <taxon>Bacillati</taxon>
        <taxon>Actinomycetota</taxon>
        <taxon>Actinomycetes</taxon>
        <taxon>Streptosporangiales</taxon>
        <taxon>Streptosporangiaceae</taxon>
        <taxon>Sphaerisporangium</taxon>
    </lineage>
</organism>
<dbReference type="OrthoDB" id="3543587at2"/>
<evidence type="ECO:0000313" key="2">
    <source>
        <dbReference type="Proteomes" id="UP000253094"/>
    </source>
</evidence>
<comment type="caution">
    <text evidence="1">The sequence shown here is derived from an EMBL/GenBank/DDBJ whole genome shotgun (WGS) entry which is preliminary data.</text>
</comment>
<gene>
    <name evidence="1" type="ORF">DQ384_09415</name>
</gene>
<protein>
    <submittedName>
        <fullName evidence="1">Uncharacterized protein</fullName>
    </submittedName>
</protein>
<accession>A0A367FPW9</accession>
<dbReference type="AlphaFoldDB" id="A0A367FPW9"/>
<dbReference type="EMBL" id="QOIL01000004">
    <property type="protein sequence ID" value="RCG31747.1"/>
    <property type="molecule type" value="Genomic_DNA"/>
</dbReference>
<keyword evidence="2" id="KW-1185">Reference proteome</keyword>
<dbReference type="RefSeq" id="WP_114028317.1">
    <property type="nucleotide sequence ID" value="NZ_QOIL01000004.1"/>
</dbReference>
<dbReference type="Proteomes" id="UP000253094">
    <property type="component" value="Unassembled WGS sequence"/>
</dbReference>
<name>A0A367FPW9_9ACTN</name>
<sequence length="224" mass="24215">MTSPAPRGSRRRRPVLVPVTALLATAAVAVTAAFGGLGEAPSEGPERRQAGQEVDQDLFRTRIADAVTRTLPGDDRPFVEMTLKVYNEAESSVPLPYLEKSLLRITTRDGERLIDPSVTPGEQTWVYELWVPGEGGSSRILPPKRTSTVLLRLIRKATPEERAAGAGPDAASAKPAPSLLDVDLGLYENHEDALTGRHRAQLVIGDDGEPEIAARVTVLIRKQV</sequence>